<dbReference type="KEGG" id="mshj:MSHI_18200"/>
<dbReference type="Pfam" id="PF05119">
    <property type="entry name" value="Terminase_4"/>
    <property type="match status" value="1"/>
</dbReference>
<sequence>MEVCAVGGKGSGRISRPAKLKLIEGRSPGHDSGGRAVAPPPPFERCVPQAPAWLTGPALDEWHRVIAELSPLDLLKSADSQVLACYCQVVADHAAAVATLAAEGRVVANPTTGHQHPHPAVADARASRAQILQFAREFGLTPASEQRLAALPADDDDSVNPFAPQNDR</sequence>
<dbReference type="EMBL" id="AP022575">
    <property type="protein sequence ID" value="BBX73914.1"/>
    <property type="molecule type" value="Genomic_DNA"/>
</dbReference>
<organism evidence="2 3">
    <name type="scientific">Mycobacterium shinjukuense</name>
    <dbReference type="NCBI Taxonomy" id="398694"/>
    <lineage>
        <taxon>Bacteria</taxon>
        <taxon>Bacillati</taxon>
        <taxon>Actinomycetota</taxon>
        <taxon>Actinomycetes</taxon>
        <taxon>Mycobacteriales</taxon>
        <taxon>Mycobacteriaceae</taxon>
        <taxon>Mycobacterium</taxon>
    </lineage>
</organism>
<accession>A0A7I7MNT7</accession>
<evidence type="ECO:0000313" key="2">
    <source>
        <dbReference type="EMBL" id="BBX73914.1"/>
    </source>
</evidence>
<dbReference type="NCBIfam" id="TIGR01558">
    <property type="entry name" value="sm_term_P27"/>
    <property type="match status" value="1"/>
</dbReference>
<keyword evidence="3" id="KW-1185">Reference proteome</keyword>
<dbReference type="AlphaFoldDB" id="A0A7I7MNT7"/>
<dbReference type="Proteomes" id="UP000467236">
    <property type="component" value="Chromosome"/>
</dbReference>
<evidence type="ECO:0000256" key="1">
    <source>
        <dbReference type="SAM" id="MobiDB-lite"/>
    </source>
</evidence>
<gene>
    <name evidence="2" type="ORF">MSHI_18200</name>
</gene>
<evidence type="ECO:0000313" key="3">
    <source>
        <dbReference type="Proteomes" id="UP000467236"/>
    </source>
</evidence>
<name>A0A7I7MNT7_9MYCO</name>
<proteinExistence type="predicted"/>
<evidence type="ECO:0008006" key="4">
    <source>
        <dbReference type="Google" id="ProtNLM"/>
    </source>
</evidence>
<feature type="region of interest" description="Disordered" evidence="1">
    <location>
        <begin position="146"/>
        <end position="168"/>
    </location>
</feature>
<dbReference type="InterPro" id="IPR006448">
    <property type="entry name" value="Phage_term_ssu_P27"/>
</dbReference>
<protein>
    <recommendedName>
        <fullName evidence="4">Terminase</fullName>
    </recommendedName>
</protein>
<reference evidence="2 3" key="1">
    <citation type="journal article" date="2019" name="Emerg. Microbes Infect.">
        <title>Comprehensive subspecies identification of 175 nontuberculous mycobacteria species based on 7547 genomic profiles.</title>
        <authorList>
            <person name="Matsumoto Y."/>
            <person name="Kinjo T."/>
            <person name="Motooka D."/>
            <person name="Nabeya D."/>
            <person name="Jung N."/>
            <person name="Uechi K."/>
            <person name="Horii T."/>
            <person name="Iida T."/>
            <person name="Fujita J."/>
            <person name="Nakamura S."/>
        </authorList>
    </citation>
    <scope>NUCLEOTIDE SEQUENCE [LARGE SCALE GENOMIC DNA]</scope>
    <source>
        <strain evidence="2 3">JCM 14233</strain>
    </source>
</reference>